<evidence type="ECO:0008006" key="3">
    <source>
        <dbReference type="Google" id="ProtNLM"/>
    </source>
</evidence>
<gene>
    <name evidence="1" type="ORF">RT723_10320</name>
</gene>
<reference evidence="1 2" key="1">
    <citation type="submission" date="2023-10" db="EMBL/GenBank/DDBJ databases">
        <title>Psychrosphaera aquimaarina strain SW33 isolated from seawater.</title>
        <authorList>
            <person name="Bayburt H."/>
            <person name="Kim J.M."/>
            <person name="Choi B.J."/>
            <person name="Jeon C.O."/>
        </authorList>
    </citation>
    <scope>NUCLEOTIDE SEQUENCE [LARGE SCALE GENOMIC DNA]</scope>
    <source>
        <strain evidence="1 2">KCTC 52743</strain>
    </source>
</reference>
<protein>
    <recommendedName>
        <fullName evidence="3">DUF262 domain-containing protein</fullName>
    </recommendedName>
</protein>
<comment type="caution">
    <text evidence="1">The sequence shown here is derived from an EMBL/GenBank/DDBJ whole genome shotgun (WGS) entry which is preliminary data.</text>
</comment>
<proteinExistence type="predicted"/>
<keyword evidence="2" id="KW-1185">Reference proteome</keyword>
<accession>A0ABU3R1M7</accession>
<sequence length="348" mass="40027">MKEIKSLNKEVLNLLINYFETEVPLLERRYSWKIPKIDGFVHSMEKGFSANVKLKYFLNSLWKQENKSDFEVAKIIIKDWGGVKGNKDETIKKYINRVRSGNFEMPFKGLASYTKLYSIVEPKRFAIFDARVVVTLNALQCNANISSGIVFNYLEGRNNVTGNKETKKGFSQQKEYSVASLVKRGWERIVKEDTYQVYLDYLFACIKHNPDWKLYELEMVLFANAEEEAKKAIENIQGNEKTICNLEQAKAKEKVSAKKRTHHQALFEHVTKQNLLSEKFSYSKVLSIAQLILDGTSKSGQHYAALKFIQNYCIALDESISNQLKAVSDPRQISALEAIKNNCEFKLA</sequence>
<name>A0ABU3R1M7_9GAMM</name>
<organism evidence="1 2">
    <name type="scientific">Psychrosphaera aquimarina</name>
    <dbReference type="NCBI Taxonomy" id="2044854"/>
    <lineage>
        <taxon>Bacteria</taxon>
        <taxon>Pseudomonadati</taxon>
        <taxon>Pseudomonadota</taxon>
        <taxon>Gammaproteobacteria</taxon>
        <taxon>Alteromonadales</taxon>
        <taxon>Pseudoalteromonadaceae</taxon>
        <taxon>Psychrosphaera</taxon>
    </lineage>
</organism>
<dbReference type="EMBL" id="JAWCUA010000007">
    <property type="protein sequence ID" value="MDU0113382.1"/>
    <property type="molecule type" value="Genomic_DNA"/>
</dbReference>
<evidence type="ECO:0000313" key="2">
    <source>
        <dbReference type="Proteomes" id="UP001257914"/>
    </source>
</evidence>
<dbReference type="Proteomes" id="UP001257914">
    <property type="component" value="Unassembled WGS sequence"/>
</dbReference>
<evidence type="ECO:0000313" key="1">
    <source>
        <dbReference type="EMBL" id="MDU0113382.1"/>
    </source>
</evidence>
<dbReference type="RefSeq" id="WP_315946988.1">
    <property type="nucleotide sequence ID" value="NZ_JAWCUA010000007.1"/>
</dbReference>